<dbReference type="GO" id="GO:0009432">
    <property type="term" value="P:SOS response"/>
    <property type="evidence" value="ECO:0007669"/>
    <property type="project" value="UniProtKB-UniRule"/>
</dbReference>
<evidence type="ECO:0000256" key="2">
    <source>
        <dbReference type="ARBA" id="ARBA00008533"/>
    </source>
</evidence>
<evidence type="ECO:0000256" key="1">
    <source>
        <dbReference type="ARBA" id="ARBA00004496"/>
    </source>
</evidence>
<comment type="similarity">
    <text evidence="2 13 14">Belongs to the UvrB family.</text>
</comment>
<evidence type="ECO:0000256" key="8">
    <source>
        <dbReference type="ARBA" id="ARBA00022881"/>
    </source>
</evidence>
<dbReference type="Proteomes" id="UP000005638">
    <property type="component" value="Chromosome"/>
</dbReference>
<accession>G8XA92</accession>
<dbReference type="GO" id="GO:0005737">
    <property type="term" value="C:cytoplasm"/>
    <property type="evidence" value="ECO:0007669"/>
    <property type="project" value="UniProtKB-SubCell"/>
</dbReference>
<evidence type="ECO:0000256" key="14">
    <source>
        <dbReference type="RuleBase" id="RU003587"/>
    </source>
</evidence>
<dbReference type="eggNOG" id="COG0556">
    <property type="taxonomic scope" value="Bacteria"/>
</dbReference>
<keyword evidence="10 13" id="KW-0742">SOS response</keyword>
<evidence type="ECO:0000256" key="3">
    <source>
        <dbReference type="ARBA" id="ARBA00022490"/>
    </source>
</evidence>
<dbReference type="InterPro" id="IPR027417">
    <property type="entry name" value="P-loop_NTPase"/>
</dbReference>
<evidence type="ECO:0000256" key="7">
    <source>
        <dbReference type="ARBA" id="ARBA00022840"/>
    </source>
</evidence>
<dbReference type="PANTHER" id="PTHR24029:SF0">
    <property type="entry name" value="UVRABC SYSTEM PROTEIN B"/>
    <property type="match status" value="1"/>
</dbReference>
<dbReference type="SMART" id="SM00487">
    <property type="entry name" value="DEXDc"/>
    <property type="match status" value="1"/>
</dbReference>
<dbReference type="InterPro" id="IPR014001">
    <property type="entry name" value="Helicase_ATP-bd"/>
</dbReference>
<dbReference type="InterPro" id="IPR001943">
    <property type="entry name" value="UVR_dom"/>
</dbReference>
<dbReference type="InterPro" id="IPR024759">
    <property type="entry name" value="UvrB_YAD/RRR_dom"/>
</dbReference>
<reference evidence="19 20" key="1">
    <citation type="journal article" date="2012" name="J. Bacteriol.">
        <title>Genome Sequence of the Fish Pathogen Flavobacterium columnare ATCC 49512.</title>
        <authorList>
            <person name="Tekedar H.C."/>
            <person name="Karsi A."/>
            <person name="Gillaspy A.F."/>
            <person name="Dyer D.W."/>
            <person name="Benton N.R."/>
            <person name="Zaitshik J."/>
            <person name="Vamenta S."/>
            <person name="Banes M.M."/>
            <person name="Gulsoy N."/>
            <person name="Aboko-Cole M."/>
            <person name="Waldbieser G.C."/>
            <person name="Lawrence M.L."/>
        </authorList>
    </citation>
    <scope>NUCLEOTIDE SEQUENCE [LARGE SCALE GENOMIC DNA]</scope>
    <source>
        <strain evidence="20">ATCC 49512 / CIP 103533 / TG 44/87</strain>
    </source>
</reference>
<evidence type="ECO:0000256" key="10">
    <source>
        <dbReference type="ARBA" id="ARBA00023236"/>
    </source>
</evidence>
<dbReference type="SMART" id="SM00490">
    <property type="entry name" value="HELICc"/>
    <property type="match status" value="1"/>
</dbReference>
<feature type="domain" description="Helicase ATP-binding" evidence="17">
    <location>
        <begin position="24"/>
        <end position="160"/>
    </location>
</feature>
<dbReference type="GO" id="GO:0016887">
    <property type="term" value="F:ATP hydrolysis activity"/>
    <property type="evidence" value="ECO:0007669"/>
    <property type="project" value="InterPro"/>
</dbReference>
<dbReference type="Gene3D" id="3.40.50.300">
    <property type="entry name" value="P-loop containing nucleotide triphosphate hydrolases"/>
    <property type="match status" value="3"/>
</dbReference>
<dbReference type="CDD" id="cd18790">
    <property type="entry name" value="SF2_C_UvrB"/>
    <property type="match status" value="1"/>
</dbReference>
<evidence type="ECO:0000259" key="17">
    <source>
        <dbReference type="PROSITE" id="PS51192"/>
    </source>
</evidence>
<dbReference type="Pfam" id="PF00271">
    <property type="entry name" value="Helicase_C"/>
    <property type="match status" value="1"/>
</dbReference>
<evidence type="ECO:0000256" key="12">
    <source>
        <dbReference type="ARBA" id="ARBA00029504"/>
    </source>
</evidence>
<dbReference type="PROSITE" id="PS50151">
    <property type="entry name" value="UVR"/>
    <property type="match status" value="1"/>
</dbReference>
<dbReference type="AlphaFoldDB" id="G8XA92"/>
<evidence type="ECO:0000256" key="6">
    <source>
        <dbReference type="ARBA" id="ARBA00022769"/>
    </source>
</evidence>
<dbReference type="InterPro" id="IPR036876">
    <property type="entry name" value="UVR_dom_sf"/>
</dbReference>
<feature type="binding site" evidence="13">
    <location>
        <begin position="37"/>
        <end position="44"/>
    </location>
    <ligand>
        <name>ATP</name>
        <dbReference type="ChEBI" id="CHEBI:30616"/>
    </ligand>
</feature>
<dbReference type="InterPro" id="IPR006935">
    <property type="entry name" value="Helicase/UvrB_N"/>
</dbReference>
<gene>
    <name evidence="13" type="primary">uvrB</name>
    <name evidence="19" type="ordered locus">FCOL_05625</name>
</gene>
<comment type="subcellular location">
    <subcellularLocation>
        <location evidence="1 13 14">Cytoplasm</location>
    </subcellularLocation>
</comment>
<dbReference type="STRING" id="1041826.FCOL_05625"/>
<dbReference type="Pfam" id="PF17757">
    <property type="entry name" value="UvrB_inter"/>
    <property type="match status" value="1"/>
</dbReference>
<dbReference type="Pfam" id="PF12344">
    <property type="entry name" value="UvrB"/>
    <property type="match status" value="1"/>
</dbReference>
<dbReference type="SUPFAM" id="SSF46600">
    <property type="entry name" value="C-terminal UvrC-binding domain of UvrB"/>
    <property type="match status" value="1"/>
</dbReference>
<evidence type="ECO:0000259" key="16">
    <source>
        <dbReference type="PROSITE" id="PS50151"/>
    </source>
</evidence>
<evidence type="ECO:0000256" key="15">
    <source>
        <dbReference type="SAM" id="MobiDB-lite"/>
    </source>
</evidence>
<dbReference type="PROSITE" id="PS51194">
    <property type="entry name" value="HELICASE_CTER"/>
    <property type="match status" value="1"/>
</dbReference>
<feature type="short sequence motif" description="Beta-hairpin" evidence="13">
    <location>
        <begin position="90"/>
        <end position="113"/>
    </location>
</feature>
<dbReference type="CDD" id="cd17916">
    <property type="entry name" value="DEXHc_UvrB"/>
    <property type="match status" value="1"/>
</dbReference>
<evidence type="ECO:0000256" key="11">
    <source>
        <dbReference type="ARBA" id="ARBA00026033"/>
    </source>
</evidence>
<dbReference type="EMBL" id="CP003222">
    <property type="protein sequence ID" value="AEW85950.1"/>
    <property type="molecule type" value="Genomic_DNA"/>
</dbReference>
<dbReference type="InterPro" id="IPR001650">
    <property type="entry name" value="Helicase_C-like"/>
</dbReference>
<evidence type="ECO:0000256" key="9">
    <source>
        <dbReference type="ARBA" id="ARBA00023204"/>
    </source>
</evidence>
<comment type="domain">
    <text evidence="13">The beta-hairpin motif is involved in DNA binding.</text>
</comment>
<protein>
    <recommendedName>
        <fullName evidence="12 13">UvrABC system protein B</fullName>
        <shortName evidence="13">Protein UvrB</shortName>
    </recommendedName>
    <alternativeName>
        <fullName evidence="13">Excinuclease ABC subunit B</fullName>
    </alternativeName>
</protein>
<keyword evidence="4 13" id="KW-0547">Nucleotide-binding</keyword>
<dbReference type="Pfam" id="PF02151">
    <property type="entry name" value="UVR"/>
    <property type="match status" value="1"/>
</dbReference>
<evidence type="ECO:0000256" key="4">
    <source>
        <dbReference type="ARBA" id="ARBA00022741"/>
    </source>
</evidence>
<dbReference type="GO" id="GO:0009381">
    <property type="term" value="F:excinuclease ABC activity"/>
    <property type="evidence" value="ECO:0007669"/>
    <property type="project" value="UniProtKB-UniRule"/>
</dbReference>
<name>G8XA92_FLACA</name>
<dbReference type="RefSeq" id="WP_014165229.1">
    <property type="nucleotide sequence ID" value="NC_016510.2"/>
</dbReference>
<dbReference type="PROSITE" id="PS51192">
    <property type="entry name" value="HELICASE_ATP_BIND_1"/>
    <property type="match status" value="1"/>
</dbReference>
<evidence type="ECO:0000313" key="20">
    <source>
        <dbReference type="Proteomes" id="UP000005638"/>
    </source>
</evidence>
<keyword evidence="7 13" id="KW-0067">ATP-binding</keyword>
<keyword evidence="3 13" id="KW-0963">Cytoplasm</keyword>
<keyword evidence="5 13" id="KW-0227">DNA damage</keyword>
<dbReference type="NCBIfam" id="TIGR00631">
    <property type="entry name" value="uvrb"/>
    <property type="match status" value="1"/>
</dbReference>
<proteinExistence type="inferred from homology"/>
<comment type="function">
    <text evidence="13">The UvrABC repair system catalyzes the recognition and processing of DNA lesions. A damage recognition complex composed of 2 UvrA and 2 UvrB subunits scans DNA for abnormalities. Upon binding of the UvrA(2)B(2) complex to a putative damaged site, the DNA wraps around one UvrB monomer. DNA wrap is dependent on ATP binding by UvrB and probably causes local melting of the DNA helix, facilitating insertion of UvrB beta-hairpin between the DNA strands. Then UvrB probes one DNA strand for the presence of a lesion. If a lesion is found the UvrA subunits dissociate and the UvrB-DNA preincision complex is formed. This complex is subsequently bound by UvrC and the second UvrB is released. If no lesion is found, the DNA wraps around the other UvrB subunit that will check the other stand for damage.</text>
</comment>
<dbReference type="GO" id="GO:0006289">
    <property type="term" value="P:nucleotide-excision repair"/>
    <property type="evidence" value="ECO:0007669"/>
    <property type="project" value="UniProtKB-UniRule"/>
</dbReference>
<organism evidence="19 20">
    <name type="scientific">Flavobacterium columnare (strain ATCC 49512 / CIP 103533 / TG 44/87)</name>
    <dbReference type="NCBI Taxonomy" id="1041826"/>
    <lineage>
        <taxon>Bacteria</taxon>
        <taxon>Pseudomonadati</taxon>
        <taxon>Bacteroidota</taxon>
        <taxon>Flavobacteriia</taxon>
        <taxon>Flavobacteriales</taxon>
        <taxon>Flavobacteriaceae</taxon>
        <taxon>Flavobacterium</taxon>
    </lineage>
</organism>
<evidence type="ECO:0000256" key="5">
    <source>
        <dbReference type="ARBA" id="ARBA00022763"/>
    </source>
</evidence>
<dbReference type="GO" id="GO:0003677">
    <property type="term" value="F:DNA binding"/>
    <property type="evidence" value="ECO:0007669"/>
    <property type="project" value="UniProtKB-UniRule"/>
</dbReference>
<keyword evidence="9 13" id="KW-0234">DNA repair</keyword>
<sequence>MKFQVVSNFSPMGDQPQAIKKLAEGIQNDEKYQTLLGVTGSGKTFTVANVVQEVQRPTLVLAHNKTLAAQLYSEFKQFFPNNSVQYFVSYYDYYQPEAYIPVTGTYIEKDLSINDELEKLRLSTTSALLSGRRDVLVVASVSCLYGIGNPVEFQKNVISIERNQEISRTKFLHRLVQSLYARTEADFNPGNFRIKGDTVEVFPGYADDPFRIHFFGEEIEEIEAFDVKTSRVIERYEKLNIYPANMFVTSPDVLQNAIWNIQQDLVKQVDYFKETGKHLEAKRLEERTNFDLEMIRELGYCSGIENYSRYLDGREAGTRPFCLLDYFPDDFLMVVDESHVTISQVHAMYGGDRSRKENLVEYGFRLPAALDNRPLKFEEFEALQNQVIYVSATPADYELQKSEGIYVEQIIRPTGLLDPIIEVRPSTNQIDDLIEEIQRRCEVDERVLVTTLTKRMAEELTKYLTKVSIRCRYIHSDVDTLERVQIMQDLRKGLFDVLIGVNLLREGLDLPEVSLVAILDADKEGFLRSHRSLTQTVGRAARNINGKAIMYADKITDSMQRTIDETNYRREKQINFNTAHNLVPRALNKSIENHLSKSSTNSSHHEHSISKAAEPETEYLTKPEIEKRIREKRKAMEKAAKDLDFMQAAKLRDEIKVLQEKLN</sequence>
<feature type="domain" description="UVR" evidence="16">
    <location>
        <begin position="626"/>
        <end position="661"/>
    </location>
</feature>
<dbReference type="HOGENOM" id="CLU_009621_2_1_10"/>
<evidence type="ECO:0000256" key="13">
    <source>
        <dbReference type="HAMAP-Rule" id="MF_00204"/>
    </source>
</evidence>
<dbReference type="SUPFAM" id="SSF52540">
    <property type="entry name" value="P-loop containing nucleoside triphosphate hydrolases"/>
    <property type="match status" value="2"/>
</dbReference>
<keyword evidence="6 13" id="KW-0228">DNA excision</keyword>
<dbReference type="Gene3D" id="4.10.860.10">
    <property type="entry name" value="UVR domain"/>
    <property type="match status" value="1"/>
</dbReference>
<keyword evidence="20" id="KW-1185">Reference proteome</keyword>
<comment type="subunit">
    <text evidence="11 13 14">Forms a heterotetramer with UvrA during the search for lesions. Interacts with UvrC in an incision complex.</text>
</comment>
<dbReference type="InterPro" id="IPR004807">
    <property type="entry name" value="UvrB"/>
</dbReference>
<dbReference type="PANTHER" id="PTHR24029">
    <property type="entry name" value="UVRABC SYSTEM PROTEIN B"/>
    <property type="match status" value="1"/>
</dbReference>
<dbReference type="GO" id="GO:0005524">
    <property type="term" value="F:ATP binding"/>
    <property type="evidence" value="ECO:0007669"/>
    <property type="project" value="UniProtKB-UniRule"/>
</dbReference>
<dbReference type="HAMAP" id="MF_00204">
    <property type="entry name" value="UvrB"/>
    <property type="match status" value="1"/>
</dbReference>
<dbReference type="NCBIfam" id="NF003673">
    <property type="entry name" value="PRK05298.1"/>
    <property type="match status" value="1"/>
</dbReference>
<dbReference type="KEGG" id="fco:FCOL_05625"/>
<keyword evidence="8 13" id="KW-0267">Excision nuclease</keyword>
<evidence type="ECO:0000259" key="18">
    <source>
        <dbReference type="PROSITE" id="PS51194"/>
    </source>
</evidence>
<evidence type="ECO:0000313" key="19">
    <source>
        <dbReference type="EMBL" id="AEW85950.1"/>
    </source>
</evidence>
<dbReference type="GO" id="GO:0009380">
    <property type="term" value="C:excinuclease repair complex"/>
    <property type="evidence" value="ECO:0007669"/>
    <property type="project" value="InterPro"/>
</dbReference>
<dbReference type="Pfam" id="PF04851">
    <property type="entry name" value="ResIII"/>
    <property type="match status" value="1"/>
</dbReference>
<feature type="region of interest" description="Disordered" evidence="15">
    <location>
        <begin position="595"/>
        <end position="624"/>
    </location>
</feature>
<feature type="domain" description="Helicase C-terminal" evidence="18">
    <location>
        <begin position="429"/>
        <end position="591"/>
    </location>
</feature>
<dbReference type="InterPro" id="IPR041471">
    <property type="entry name" value="UvrB_inter"/>
</dbReference>